<dbReference type="PANTHER" id="PTHR23514">
    <property type="entry name" value="BYPASS OF STOP CODON PROTEIN 6"/>
    <property type="match status" value="1"/>
</dbReference>
<evidence type="ECO:0000256" key="3">
    <source>
        <dbReference type="ARBA" id="ARBA00022989"/>
    </source>
</evidence>
<dbReference type="EMBL" id="JAEPBG010000016">
    <property type="protein sequence ID" value="MBK4738010.1"/>
    <property type="molecule type" value="Genomic_DNA"/>
</dbReference>
<feature type="transmembrane region" description="Helical" evidence="5">
    <location>
        <begin position="136"/>
        <end position="155"/>
    </location>
</feature>
<feature type="domain" description="Major facilitator superfamily (MFS) profile" evidence="6">
    <location>
        <begin position="1"/>
        <end position="393"/>
    </location>
</feature>
<evidence type="ECO:0000259" key="6">
    <source>
        <dbReference type="PROSITE" id="PS50850"/>
    </source>
</evidence>
<feature type="transmembrane region" description="Helical" evidence="5">
    <location>
        <begin position="41"/>
        <end position="61"/>
    </location>
</feature>
<dbReference type="GO" id="GO:0016020">
    <property type="term" value="C:membrane"/>
    <property type="evidence" value="ECO:0007669"/>
    <property type="project" value="UniProtKB-SubCell"/>
</dbReference>
<name>A0A934W8U8_9BURK</name>
<feature type="transmembrane region" description="Helical" evidence="5">
    <location>
        <begin position="303"/>
        <end position="325"/>
    </location>
</feature>
<evidence type="ECO:0000256" key="1">
    <source>
        <dbReference type="ARBA" id="ARBA00004141"/>
    </source>
</evidence>
<evidence type="ECO:0000313" key="8">
    <source>
        <dbReference type="Proteomes" id="UP000622890"/>
    </source>
</evidence>
<dbReference type="CDD" id="cd17393">
    <property type="entry name" value="MFS_MosC_like"/>
    <property type="match status" value="1"/>
</dbReference>
<proteinExistence type="predicted"/>
<dbReference type="InterPro" id="IPR036259">
    <property type="entry name" value="MFS_trans_sf"/>
</dbReference>
<comment type="subcellular location">
    <subcellularLocation>
        <location evidence="1">Membrane</location>
        <topology evidence="1">Multi-pass membrane protein</topology>
    </subcellularLocation>
</comment>
<evidence type="ECO:0000256" key="4">
    <source>
        <dbReference type="ARBA" id="ARBA00023136"/>
    </source>
</evidence>
<dbReference type="InterPro" id="IPR051788">
    <property type="entry name" value="MFS_Transporter"/>
</dbReference>
<feature type="transmembrane region" description="Helical" evidence="5">
    <location>
        <begin position="216"/>
        <end position="238"/>
    </location>
</feature>
<keyword evidence="2 5" id="KW-0812">Transmembrane</keyword>
<dbReference type="SUPFAM" id="SSF103473">
    <property type="entry name" value="MFS general substrate transporter"/>
    <property type="match status" value="1"/>
</dbReference>
<dbReference type="Pfam" id="PF07690">
    <property type="entry name" value="MFS_1"/>
    <property type="match status" value="1"/>
</dbReference>
<keyword evidence="8" id="KW-1185">Reference proteome</keyword>
<sequence length="393" mass="40618">MSQLTKARCATMAILFCNGVIYASWGVHVPTIKDRFHLSDAVLSLAMLAVALGGILVMAWGGRWIGRVGSAHAAVRSGLLMALAAFGILLVPQYALLLPWLLAYGAASALNDIAANSQAVMLETHFGKPIIGSLHGSFSVGGMLGAIVASAWRGAGWPNEAHMLVVCGLCALITLLAARGLMQESALQAAGPEHAPASSDAPVSAEPRLHRRLQMLGFLSFLGLVVEGAMYDWTAVYMRDVAQASAGLIGAGYAAFSIGMATGRFLGDPVRARLGPTLVIPCSCALCIVGVGAALLMPRPLLAASGFLLAGLGLSNVIPIMFSSAGREAIAHCRTASAGLAVTTRLAYVGLLAGPVIVGFIAHALSLRIALALLLLCALAIALVSMRFFRTPA</sequence>
<evidence type="ECO:0000256" key="2">
    <source>
        <dbReference type="ARBA" id="ARBA00022692"/>
    </source>
</evidence>
<organism evidence="7 8">
    <name type="scientific">Noviherbaspirillum pedocola</name>
    <dbReference type="NCBI Taxonomy" id="2801341"/>
    <lineage>
        <taxon>Bacteria</taxon>
        <taxon>Pseudomonadati</taxon>
        <taxon>Pseudomonadota</taxon>
        <taxon>Betaproteobacteria</taxon>
        <taxon>Burkholderiales</taxon>
        <taxon>Oxalobacteraceae</taxon>
        <taxon>Noviherbaspirillum</taxon>
    </lineage>
</organism>
<keyword evidence="4 5" id="KW-0472">Membrane</keyword>
<feature type="transmembrane region" description="Helical" evidence="5">
    <location>
        <begin position="346"/>
        <end position="363"/>
    </location>
</feature>
<evidence type="ECO:0000313" key="7">
    <source>
        <dbReference type="EMBL" id="MBK4738010.1"/>
    </source>
</evidence>
<feature type="transmembrane region" description="Helical" evidence="5">
    <location>
        <begin position="369"/>
        <end position="389"/>
    </location>
</feature>
<dbReference type="InterPro" id="IPR020846">
    <property type="entry name" value="MFS_dom"/>
</dbReference>
<dbReference type="Proteomes" id="UP000622890">
    <property type="component" value="Unassembled WGS sequence"/>
</dbReference>
<reference evidence="7" key="1">
    <citation type="submission" date="2021-01" db="EMBL/GenBank/DDBJ databases">
        <title>Genome sequence of strain Noviherbaspirillum sp. DKR-6.</title>
        <authorList>
            <person name="Chaudhary D.K."/>
        </authorList>
    </citation>
    <scope>NUCLEOTIDE SEQUENCE</scope>
    <source>
        <strain evidence="7">DKR-6</strain>
    </source>
</reference>
<dbReference type="AlphaFoldDB" id="A0A934W8U8"/>
<dbReference type="PROSITE" id="PS50850">
    <property type="entry name" value="MFS"/>
    <property type="match status" value="1"/>
</dbReference>
<feature type="transmembrane region" description="Helical" evidence="5">
    <location>
        <begin position="73"/>
        <end position="91"/>
    </location>
</feature>
<dbReference type="GO" id="GO:0022857">
    <property type="term" value="F:transmembrane transporter activity"/>
    <property type="evidence" value="ECO:0007669"/>
    <property type="project" value="InterPro"/>
</dbReference>
<dbReference type="InterPro" id="IPR011701">
    <property type="entry name" value="MFS"/>
</dbReference>
<accession>A0A934W8U8</accession>
<feature type="transmembrane region" description="Helical" evidence="5">
    <location>
        <begin position="244"/>
        <end position="266"/>
    </location>
</feature>
<dbReference type="Gene3D" id="1.20.1250.20">
    <property type="entry name" value="MFS general substrate transporter like domains"/>
    <property type="match status" value="2"/>
</dbReference>
<comment type="caution">
    <text evidence="7">The sequence shown here is derived from an EMBL/GenBank/DDBJ whole genome shotgun (WGS) entry which is preliminary data.</text>
</comment>
<protein>
    <submittedName>
        <fullName evidence="7">MFS transporter</fullName>
    </submittedName>
</protein>
<keyword evidence="3 5" id="KW-1133">Transmembrane helix</keyword>
<feature type="transmembrane region" description="Helical" evidence="5">
    <location>
        <begin position="161"/>
        <end position="178"/>
    </location>
</feature>
<feature type="transmembrane region" description="Helical" evidence="5">
    <location>
        <begin position="12"/>
        <end position="29"/>
    </location>
</feature>
<dbReference type="PANTHER" id="PTHR23514:SF13">
    <property type="entry name" value="INNER MEMBRANE PROTEIN YBJJ"/>
    <property type="match status" value="1"/>
</dbReference>
<feature type="transmembrane region" description="Helical" evidence="5">
    <location>
        <begin position="278"/>
        <end position="297"/>
    </location>
</feature>
<evidence type="ECO:0000256" key="5">
    <source>
        <dbReference type="SAM" id="Phobius"/>
    </source>
</evidence>
<gene>
    <name evidence="7" type="ORF">JJB74_25590</name>
</gene>